<keyword evidence="3 8" id="KW-0813">Transport</keyword>
<evidence type="ECO:0000256" key="5">
    <source>
        <dbReference type="ARBA" id="ARBA00022692"/>
    </source>
</evidence>
<dbReference type="InterPro" id="IPR002523">
    <property type="entry name" value="MgTranspt_CorA/ZnTranspt_ZntB"/>
</dbReference>
<evidence type="ECO:0000256" key="8">
    <source>
        <dbReference type="RuleBase" id="RU362010"/>
    </source>
</evidence>
<keyword evidence="8" id="KW-0406">Ion transport</keyword>
<comment type="caution">
    <text evidence="9">The sequence shown here is derived from an EMBL/GenBank/DDBJ whole genome shotgun (WGS) entry which is preliminary data.</text>
</comment>
<evidence type="ECO:0000256" key="2">
    <source>
        <dbReference type="ARBA" id="ARBA00009765"/>
    </source>
</evidence>
<comment type="function">
    <text evidence="8">Mediates influx of magnesium ions.</text>
</comment>
<protein>
    <recommendedName>
        <fullName evidence="8">Magnesium transport protein CorA</fullName>
    </recommendedName>
</protein>
<keyword evidence="4 8" id="KW-1003">Cell membrane</keyword>
<comment type="similarity">
    <text evidence="2 8">Belongs to the CorA metal ion transporter (MIT) (TC 1.A.35) family.</text>
</comment>
<feature type="transmembrane region" description="Helical" evidence="8">
    <location>
        <begin position="309"/>
        <end position="328"/>
    </location>
</feature>
<dbReference type="PANTHER" id="PTHR46494">
    <property type="entry name" value="CORA FAMILY METAL ION TRANSPORTER (EUROFUNG)"/>
    <property type="match status" value="1"/>
</dbReference>
<proteinExistence type="inferred from homology"/>
<dbReference type="Proteomes" id="UP000238218">
    <property type="component" value="Unassembled WGS sequence"/>
</dbReference>
<reference evidence="9 10" key="2">
    <citation type="submission" date="2018-03" db="EMBL/GenBank/DDBJ databases">
        <title>The ancient ancestry and fast evolution of plastids.</title>
        <authorList>
            <person name="Moore K.R."/>
            <person name="Magnabosco C."/>
            <person name="Momper L."/>
            <person name="Gold D.A."/>
            <person name="Bosak T."/>
            <person name="Fournier G.P."/>
        </authorList>
    </citation>
    <scope>NUCLEOTIDE SEQUENCE [LARGE SCALE GENOMIC DNA]</scope>
    <source>
        <strain evidence="9 10">CCALA 015</strain>
    </source>
</reference>
<name>A0ABX5F6N7_9CHRO</name>
<dbReference type="InterPro" id="IPR004488">
    <property type="entry name" value="Mg/Co-transport_prot_CorA"/>
</dbReference>
<dbReference type="PANTHER" id="PTHR46494:SF1">
    <property type="entry name" value="CORA FAMILY METAL ION TRANSPORTER (EUROFUNG)"/>
    <property type="match status" value="1"/>
</dbReference>
<dbReference type="InterPro" id="IPR045863">
    <property type="entry name" value="CorA_TM1_TM2"/>
</dbReference>
<evidence type="ECO:0000256" key="4">
    <source>
        <dbReference type="ARBA" id="ARBA00022475"/>
    </source>
</evidence>
<evidence type="ECO:0000256" key="6">
    <source>
        <dbReference type="ARBA" id="ARBA00022989"/>
    </source>
</evidence>
<dbReference type="NCBIfam" id="TIGR00383">
    <property type="entry name" value="corA"/>
    <property type="match status" value="1"/>
</dbReference>
<evidence type="ECO:0000256" key="1">
    <source>
        <dbReference type="ARBA" id="ARBA00004651"/>
    </source>
</evidence>
<evidence type="ECO:0000313" key="9">
    <source>
        <dbReference type="EMBL" id="PSB36039.1"/>
    </source>
</evidence>
<evidence type="ECO:0000256" key="3">
    <source>
        <dbReference type="ARBA" id="ARBA00022448"/>
    </source>
</evidence>
<sequence length="373" mass="41961">MPTTGTPVLRLTPGALDSQRLDQRPAGLPTHLYVHGGLGPTRADAVACLASGPVRTTAGDVDRLVALRKEGTPLWLRVQGLGDRRSILELLDRLEVPAVLRGPLLEVPQRPQVNGLEDLVLVVLHRLSFAKDPAHLVSEQVALVLLPGLLITLEEGGGGDPFPELTDWLLSQSGSLADRDLDDILHFLIDDLLDDLFPMLEAMSQRLDALEESSLRNPRPLILRRSYEFRSNLRIIRTMIWPLRHQIRLLLRQRQRLLGTEALEGFRDMAELVDQLFEACGSLRGQCDAITQSYAASVGNRMNQVMKTLTILTSIFAPLTFIVGIYGMNFEYMPELKWRHGYAIVMLLMLLIATLQAWWLWRRGWFQDWTGQG</sequence>
<keyword evidence="7 8" id="KW-0472">Membrane</keyword>
<evidence type="ECO:0000256" key="7">
    <source>
        <dbReference type="ARBA" id="ARBA00023136"/>
    </source>
</evidence>
<evidence type="ECO:0000313" key="10">
    <source>
        <dbReference type="Proteomes" id="UP000238218"/>
    </source>
</evidence>
<gene>
    <name evidence="8 9" type="primary">corA</name>
    <name evidence="9" type="ORF">C7B81_14745</name>
</gene>
<dbReference type="EMBL" id="PVWP01000012">
    <property type="protein sequence ID" value="PSB36039.1"/>
    <property type="molecule type" value="Genomic_DNA"/>
</dbReference>
<reference evidence="9 10" key="1">
    <citation type="submission" date="2018-02" db="EMBL/GenBank/DDBJ databases">
        <authorList>
            <person name="Moore K."/>
            <person name="Momper L."/>
        </authorList>
    </citation>
    <scope>NUCLEOTIDE SEQUENCE [LARGE SCALE GENOMIC DNA]</scope>
    <source>
        <strain evidence="9 10">CCALA 015</strain>
    </source>
</reference>
<organism evidence="9 10">
    <name type="scientific">Aphanothece cf. minutissima CCALA 015</name>
    <dbReference type="NCBI Taxonomy" id="2107695"/>
    <lineage>
        <taxon>Bacteria</taxon>
        <taxon>Bacillati</taxon>
        <taxon>Cyanobacteriota</taxon>
        <taxon>Cyanophyceae</taxon>
        <taxon>Oscillatoriophycideae</taxon>
        <taxon>Chroococcales</taxon>
        <taxon>Aphanothecaceae</taxon>
        <taxon>Aphanothece</taxon>
    </lineage>
</organism>
<dbReference type="Gene3D" id="1.20.58.340">
    <property type="entry name" value="Magnesium transport protein CorA, transmembrane region"/>
    <property type="match status" value="2"/>
</dbReference>
<keyword evidence="5 8" id="KW-0812">Transmembrane</keyword>
<keyword evidence="10" id="KW-1185">Reference proteome</keyword>
<accession>A0ABX5F6N7</accession>
<comment type="subcellular location">
    <subcellularLocation>
        <location evidence="1">Cell membrane</location>
        <topology evidence="1">Multi-pass membrane protein</topology>
    </subcellularLocation>
    <subcellularLocation>
        <location evidence="8">Membrane</location>
        <topology evidence="8">Multi-pass membrane protein</topology>
    </subcellularLocation>
</comment>
<dbReference type="SUPFAM" id="SSF143865">
    <property type="entry name" value="CorA soluble domain-like"/>
    <property type="match status" value="1"/>
</dbReference>
<feature type="transmembrane region" description="Helical" evidence="8">
    <location>
        <begin position="340"/>
        <end position="361"/>
    </location>
</feature>
<keyword evidence="6 8" id="KW-1133">Transmembrane helix</keyword>
<dbReference type="SUPFAM" id="SSF144083">
    <property type="entry name" value="Magnesium transport protein CorA, transmembrane region"/>
    <property type="match status" value="1"/>
</dbReference>
<dbReference type="InterPro" id="IPR045861">
    <property type="entry name" value="CorA_cytoplasmic_dom"/>
</dbReference>
<dbReference type="Gene3D" id="3.30.460.20">
    <property type="entry name" value="CorA soluble domain-like"/>
    <property type="match status" value="1"/>
</dbReference>
<keyword evidence="8" id="KW-0460">Magnesium</keyword>
<dbReference type="Pfam" id="PF01544">
    <property type="entry name" value="CorA"/>
    <property type="match status" value="1"/>
</dbReference>